<accession>A0A1F6WNN1</accession>
<feature type="domain" description="AAA+ ATPase" evidence="4">
    <location>
        <begin position="38"/>
        <end position="158"/>
    </location>
</feature>
<dbReference type="SUPFAM" id="SSF52540">
    <property type="entry name" value="P-loop containing nucleoside triphosphate hydrolases"/>
    <property type="match status" value="1"/>
</dbReference>
<comment type="similarity">
    <text evidence="3">Belongs to the DnaX/STICHEL family.</text>
</comment>
<comment type="catalytic activity">
    <reaction evidence="2 3">
        <text>DNA(n) + a 2'-deoxyribonucleoside 5'-triphosphate = DNA(n+1) + diphosphate</text>
        <dbReference type="Rhea" id="RHEA:22508"/>
        <dbReference type="Rhea" id="RHEA-COMP:17339"/>
        <dbReference type="Rhea" id="RHEA-COMP:17340"/>
        <dbReference type="ChEBI" id="CHEBI:33019"/>
        <dbReference type="ChEBI" id="CHEBI:61560"/>
        <dbReference type="ChEBI" id="CHEBI:173112"/>
        <dbReference type="EC" id="2.7.7.7"/>
    </reaction>
</comment>
<gene>
    <name evidence="3" type="primary">dnaX</name>
    <name evidence="5" type="ORF">A2997_00645</name>
</gene>
<dbReference type="InterPro" id="IPR027417">
    <property type="entry name" value="P-loop_NTPase"/>
</dbReference>
<protein>
    <recommendedName>
        <fullName evidence="3">DNA polymerase III subunit gamma/tau</fullName>
        <ecNumber evidence="3">2.7.7.7</ecNumber>
    </recommendedName>
</protein>
<dbReference type="GO" id="GO:0006261">
    <property type="term" value="P:DNA-templated DNA replication"/>
    <property type="evidence" value="ECO:0007669"/>
    <property type="project" value="TreeGrafter"/>
</dbReference>
<dbReference type="AlphaFoldDB" id="A0A1F6WNN1"/>
<reference evidence="5 6" key="1">
    <citation type="journal article" date="2016" name="Nat. Commun.">
        <title>Thousands of microbial genomes shed light on interconnected biogeochemical processes in an aquifer system.</title>
        <authorList>
            <person name="Anantharaman K."/>
            <person name="Brown C.T."/>
            <person name="Hug L.A."/>
            <person name="Sharon I."/>
            <person name="Castelle C.J."/>
            <person name="Probst A.J."/>
            <person name="Thomas B.C."/>
            <person name="Singh A."/>
            <person name="Wilkins M.J."/>
            <person name="Karaoz U."/>
            <person name="Brodie E.L."/>
            <person name="Williams K.H."/>
            <person name="Hubbard S.S."/>
            <person name="Banfield J.F."/>
        </authorList>
    </citation>
    <scope>NUCLEOTIDE SEQUENCE [LARGE SCALE GENOMIC DNA]</scope>
</reference>
<evidence type="ECO:0000256" key="1">
    <source>
        <dbReference type="ARBA" id="ARBA00022932"/>
    </source>
</evidence>
<dbReference type="InterPro" id="IPR012763">
    <property type="entry name" value="DNA_pol_III_sug/sutau_N"/>
</dbReference>
<comment type="caution">
    <text evidence="5">The sequence shown here is derived from an EMBL/GenBank/DDBJ whole genome shotgun (WGS) entry which is preliminary data.</text>
</comment>
<organism evidence="5 6">
    <name type="scientific">Candidatus Nomurabacteria bacterium RIFCSPLOWO2_01_FULL_36_10b</name>
    <dbReference type="NCBI Taxonomy" id="1801766"/>
    <lineage>
        <taxon>Bacteria</taxon>
        <taxon>Candidatus Nomuraibacteriota</taxon>
    </lineage>
</organism>
<dbReference type="InterPro" id="IPR050238">
    <property type="entry name" value="DNA_Rep/Repair_Clamp_Loader"/>
</dbReference>
<dbReference type="STRING" id="1801766.A2997_00645"/>
<dbReference type="CDD" id="cd00009">
    <property type="entry name" value="AAA"/>
    <property type="match status" value="1"/>
</dbReference>
<name>A0A1F6WNN1_9BACT</name>
<dbReference type="NCBIfam" id="TIGR02397">
    <property type="entry name" value="dnaX_nterm"/>
    <property type="match status" value="1"/>
</dbReference>
<comment type="function">
    <text evidence="3">DNA polymerase III is a complex, multichain enzyme responsible for most of the replicative synthesis in bacteria. This DNA polymerase also exhibits 3' to 5' exonuclease activity.</text>
</comment>
<dbReference type="Proteomes" id="UP000179448">
    <property type="component" value="Unassembled WGS sequence"/>
</dbReference>
<keyword evidence="3" id="KW-0808">Transferase</keyword>
<dbReference type="InterPro" id="IPR003593">
    <property type="entry name" value="AAA+_ATPase"/>
</dbReference>
<dbReference type="Gene3D" id="3.40.50.300">
    <property type="entry name" value="P-loop containing nucleotide triphosphate hydrolases"/>
    <property type="match status" value="1"/>
</dbReference>
<evidence type="ECO:0000259" key="4">
    <source>
        <dbReference type="SMART" id="SM00382"/>
    </source>
</evidence>
<dbReference type="Pfam" id="PF13177">
    <property type="entry name" value="DNA_pol3_delta2"/>
    <property type="match status" value="2"/>
</dbReference>
<sequence>MPDFISLYRKYRPQTFTEVRGQDHVVSVLRGAISKGAIGHAYLFHGSRGIGKTTIARIFAREIGCAPEDIYEIDGASNRKIEDARALRETVQTLPFNSPYKVYIIDEVHMLTKEAFNVLLKTLEEPPPYVIFMLATTEYEKLPETIISRCQVFTLRKPSLSSLIELVLDACKKEKVHIEQESAELIALLGDGSYRDALGLVQKVMNVSVDDKISHSEVERVTGAPSFTLVQDFLKSIVNKDIESALRQVNLCVEHTIDMDIFLRRVIHTVRMILLARFSQQKKKELEATLPKEQWSFVSGLIGAEGTSLNANFLVTLLDASIAVRRATIPELPVELACIQILGQNVGV</sequence>
<dbReference type="EC" id="2.7.7.7" evidence="3"/>
<dbReference type="PANTHER" id="PTHR11669">
    <property type="entry name" value="REPLICATION FACTOR C / DNA POLYMERASE III GAMMA-TAU SUBUNIT"/>
    <property type="match status" value="1"/>
</dbReference>
<keyword evidence="3" id="KW-0235">DNA replication</keyword>
<dbReference type="Gene3D" id="1.10.8.60">
    <property type="match status" value="1"/>
</dbReference>
<evidence type="ECO:0000313" key="5">
    <source>
        <dbReference type="EMBL" id="OGI83483.1"/>
    </source>
</evidence>
<keyword evidence="3" id="KW-0548">Nucleotidyltransferase</keyword>
<dbReference type="GO" id="GO:0005524">
    <property type="term" value="F:ATP binding"/>
    <property type="evidence" value="ECO:0007669"/>
    <property type="project" value="UniProtKB-KW"/>
</dbReference>
<evidence type="ECO:0000256" key="3">
    <source>
        <dbReference type="RuleBase" id="RU364063"/>
    </source>
</evidence>
<keyword evidence="3" id="KW-0547">Nucleotide-binding</keyword>
<dbReference type="PANTHER" id="PTHR11669:SF0">
    <property type="entry name" value="PROTEIN STICHEL-LIKE 2"/>
    <property type="match status" value="1"/>
</dbReference>
<evidence type="ECO:0000256" key="2">
    <source>
        <dbReference type="ARBA" id="ARBA00049244"/>
    </source>
</evidence>
<dbReference type="Gene3D" id="1.20.272.10">
    <property type="match status" value="1"/>
</dbReference>
<comment type="subunit">
    <text evidence="3">DNA polymerase III contains a core (composed of alpha, epsilon and theta chains) that associates with a tau subunit. This core dimerizes to form the POLIII' complex. PolIII' associates with the gamma complex (composed of gamma, delta, delta', psi and chi chains) and with the beta chain to form the complete DNA polymerase III complex.</text>
</comment>
<dbReference type="GO" id="GO:0003887">
    <property type="term" value="F:DNA-directed DNA polymerase activity"/>
    <property type="evidence" value="ECO:0007669"/>
    <property type="project" value="UniProtKB-KW"/>
</dbReference>
<proteinExistence type="inferred from homology"/>
<keyword evidence="1 3" id="KW-0239">DNA-directed DNA polymerase</keyword>
<evidence type="ECO:0000313" key="6">
    <source>
        <dbReference type="Proteomes" id="UP000179448"/>
    </source>
</evidence>
<dbReference type="SMART" id="SM00382">
    <property type="entry name" value="AAA"/>
    <property type="match status" value="1"/>
</dbReference>
<dbReference type="GO" id="GO:0009360">
    <property type="term" value="C:DNA polymerase III complex"/>
    <property type="evidence" value="ECO:0007669"/>
    <property type="project" value="InterPro"/>
</dbReference>
<keyword evidence="3" id="KW-0067">ATP-binding</keyword>
<dbReference type="EMBL" id="MFUQ01000016">
    <property type="protein sequence ID" value="OGI83483.1"/>
    <property type="molecule type" value="Genomic_DNA"/>
</dbReference>